<evidence type="ECO:0000256" key="2">
    <source>
        <dbReference type="ARBA" id="ARBA00022723"/>
    </source>
</evidence>
<protein>
    <submittedName>
        <fullName evidence="8">Zinc finger protein</fullName>
    </submittedName>
</protein>
<keyword evidence="4" id="KW-0862">Zinc</keyword>
<dbReference type="AlphaFoldDB" id="A0A200QV52"/>
<dbReference type="PANTHER" id="PTHR14677">
    <property type="entry name" value="ARSENITE INDUCUBLE RNA ASSOCIATED PROTEIN AIP-1-RELATED"/>
    <property type="match status" value="1"/>
</dbReference>
<dbReference type="Proteomes" id="UP000195402">
    <property type="component" value="Unassembled WGS sequence"/>
</dbReference>
<dbReference type="FunCoup" id="A0A200QV52">
    <property type="interactions" value="2159"/>
</dbReference>
<evidence type="ECO:0000313" key="8">
    <source>
        <dbReference type="EMBL" id="OVA14356.1"/>
    </source>
</evidence>
<organism evidence="8 9">
    <name type="scientific">Macleaya cordata</name>
    <name type="common">Five-seeded plume-poppy</name>
    <name type="synonym">Bocconia cordata</name>
    <dbReference type="NCBI Taxonomy" id="56857"/>
    <lineage>
        <taxon>Eukaryota</taxon>
        <taxon>Viridiplantae</taxon>
        <taxon>Streptophyta</taxon>
        <taxon>Embryophyta</taxon>
        <taxon>Tracheophyta</taxon>
        <taxon>Spermatophyta</taxon>
        <taxon>Magnoliopsida</taxon>
        <taxon>Ranunculales</taxon>
        <taxon>Papaveraceae</taxon>
        <taxon>Papaveroideae</taxon>
        <taxon>Macleaya</taxon>
    </lineage>
</organism>
<proteinExistence type="predicted"/>
<dbReference type="GO" id="GO:0005737">
    <property type="term" value="C:cytoplasm"/>
    <property type="evidence" value="ECO:0007669"/>
    <property type="project" value="TreeGrafter"/>
</dbReference>
<gene>
    <name evidence="8" type="ORF">BVC80_9023g58</name>
</gene>
<dbReference type="GO" id="GO:0008270">
    <property type="term" value="F:zinc ion binding"/>
    <property type="evidence" value="ECO:0007669"/>
    <property type="project" value="UniProtKB-KW"/>
</dbReference>
<evidence type="ECO:0000256" key="3">
    <source>
        <dbReference type="ARBA" id="ARBA00022771"/>
    </source>
</evidence>
<keyword evidence="9" id="KW-1185">Reference proteome</keyword>
<dbReference type="PANTHER" id="PTHR14677:SF20">
    <property type="entry name" value="ZINC FINGER AN1-TYPE CONTAINING 2A-RELATED"/>
    <property type="match status" value="1"/>
</dbReference>
<keyword evidence="2" id="KW-0479">Metal-binding</keyword>
<dbReference type="OMA" id="YKSHECP"/>
<comment type="function">
    <text evidence="1">May be involved in environmental stress response.</text>
</comment>
<evidence type="ECO:0000256" key="1">
    <source>
        <dbReference type="ARBA" id="ARBA00003732"/>
    </source>
</evidence>
<evidence type="ECO:0000259" key="7">
    <source>
        <dbReference type="PROSITE" id="PS51039"/>
    </source>
</evidence>
<dbReference type="SMART" id="SM00154">
    <property type="entry name" value="ZnF_AN1"/>
    <property type="match status" value="2"/>
</dbReference>
<evidence type="ECO:0000256" key="4">
    <source>
        <dbReference type="ARBA" id="ARBA00022833"/>
    </source>
</evidence>
<evidence type="ECO:0000256" key="5">
    <source>
        <dbReference type="PROSITE-ProRule" id="PRU00449"/>
    </source>
</evidence>
<sequence length="200" mass="21988">MGGGGGTEAFPELGRHCQHSECNQLDFLPFKCDGCSKVFCVEHRTYKSHECPKPNPNSRRVVVCEICSTSIEMTNGGKSNKVDEEEEQKVILERHEKSGDCDPSKKKKPKCPVKRCKQILTFSNNSTCKFCQLKVCLSHRFPADHNCLKTPINSSVLGVRAGSSVNDKFLVALAARNAKDCGSKKNNPMSASSSNSVKAY</sequence>
<dbReference type="PROSITE" id="PS51039">
    <property type="entry name" value="ZF_AN1"/>
    <property type="match status" value="2"/>
</dbReference>
<dbReference type="Gene3D" id="4.10.1110.10">
    <property type="entry name" value="AN1-like Zinc finger"/>
    <property type="match status" value="2"/>
</dbReference>
<comment type="caution">
    <text evidence="8">The sequence shown here is derived from an EMBL/GenBank/DDBJ whole genome shotgun (WGS) entry which is preliminary data.</text>
</comment>
<evidence type="ECO:0000256" key="6">
    <source>
        <dbReference type="SAM" id="MobiDB-lite"/>
    </source>
</evidence>
<dbReference type="InterPro" id="IPR035896">
    <property type="entry name" value="AN1-like_Znf"/>
</dbReference>
<feature type="compositionally biased region" description="Polar residues" evidence="6">
    <location>
        <begin position="184"/>
        <end position="200"/>
    </location>
</feature>
<dbReference type="EMBL" id="MVGT01001055">
    <property type="protein sequence ID" value="OVA14356.1"/>
    <property type="molecule type" value="Genomic_DNA"/>
</dbReference>
<reference evidence="8 9" key="1">
    <citation type="journal article" date="2017" name="Mol. Plant">
        <title>The Genome of Medicinal Plant Macleaya cordata Provides New Insights into Benzylisoquinoline Alkaloids Metabolism.</title>
        <authorList>
            <person name="Liu X."/>
            <person name="Liu Y."/>
            <person name="Huang P."/>
            <person name="Ma Y."/>
            <person name="Qing Z."/>
            <person name="Tang Q."/>
            <person name="Cao H."/>
            <person name="Cheng P."/>
            <person name="Zheng Y."/>
            <person name="Yuan Z."/>
            <person name="Zhou Y."/>
            <person name="Liu J."/>
            <person name="Tang Z."/>
            <person name="Zhuo Y."/>
            <person name="Zhang Y."/>
            <person name="Yu L."/>
            <person name="Huang J."/>
            <person name="Yang P."/>
            <person name="Peng Q."/>
            <person name="Zhang J."/>
            <person name="Jiang W."/>
            <person name="Zhang Z."/>
            <person name="Lin K."/>
            <person name="Ro D.K."/>
            <person name="Chen X."/>
            <person name="Xiong X."/>
            <person name="Shang Y."/>
            <person name="Huang S."/>
            <person name="Zeng J."/>
        </authorList>
    </citation>
    <scope>NUCLEOTIDE SEQUENCE [LARGE SCALE GENOMIC DNA]</scope>
    <source>
        <strain evidence="9">cv. BLH2017</strain>
        <tissue evidence="8">Root</tissue>
    </source>
</reference>
<name>A0A200QV52_MACCD</name>
<feature type="domain" description="AN1-type" evidence="7">
    <location>
        <begin position="105"/>
        <end position="155"/>
    </location>
</feature>
<keyword evidence="3 5" id="KW-0863">Zinc-finger</keyword>
<dbReference type="OrthoDB" id="431929at2759"/>
<dbReference type="Pfam" id="PF01428">
    <property type="entry name" value="zf-AN1"/>
    <property type="match status" value="2"/>
</dbReference>
<accession>A0A200QV52</accession>
<dbReference type="SUPFAM" id="SSF118310">
    <property type="entry name" value="AN1-like Zinc finger"/>
    <property type="match status" value="2"/>
</dbReference>
<feature type="domain" description="AN1-type" evidence="7">
    <location>
        <begin position="11"/>
        <end position="59"/>
    </location>
</feature>
<dbReference type="InParanoid" id="A0A200QV52"/>
<evidence type="ECO:0000313" key="9">
    <source>
        <dbReference type="Proteomes" id="UP000195402"/>
    </source>
</evidence>
<dbReference type="InterPro" id="IPR000058">
    <property type="entry name" value="Znf_AN1"/>
</dbReference>
<feature type="region of interest" description="Disordered" evidence="6">
    <location>
        <begin position="180"/>
        <end position="200"/>
    </location>
</feature>
<dbReference type="STRING" id="56857.A0A200QV52"/>